<keyword evidence="8 10" id="KW-0472">Membrane</keyword>
<dbReference type="Gene3D" id="3.30.420.270">
    <property type="match status" value="1"/>
</dbReference>
<reference evidence="11 12" key="1">
    <citation type="submission" date="2020-08" db="EMBL/GenBank/DDBJ databases">
        <title>Putative novel bacterial strains isolated from necrotic wheat leaf tissues caused by Xanthomonas translucens.</title>
        <authorList>
            <person name="Tambong J.T."/>
        </authorList>
    </citation>
    <scope>NUCLEOTIDE SEQUENCE [LARGE SCALE GENOMIC DNA]</scope>
    <source>
        <strain evidence="11 12">DOAB 1069</strain>
    </source>
</reference>
<keyword evidence="7 10" id="KW-1133">Transmembrane helix</keyword>
<organism evidence="11 12">
    <name type="scientific">Pseudomonas folii</name>
    <dbReference type="NCBI Taxonomy" id="2762593"/>
    <lineage>
        <taxon>Bacteria</taxon>
        <taxon>Pseudomonadati</taxon>
        <taxon>Pseudomonadota</taxon>
        <taxon>Gammaproteobacteria</taxon>
        <taxon>Pseudomonadales</taxon>
        <taxon>Pseudomonadaceae</taxon>
        <taxon>Pseudomonas</taxon>
    </lineage>
</organism>
<dbReference type="PANTHER" id="PTHR30558:SF7">
    <property type="entry name" value="TOL-PAL SYSTEM PROTEIN TOLR"/>
    <property type="match status" value="1"/>
</dbReference>
<keyword evidence="6 10" id="KW-0812">Transmembrane</keyword>
<gene>
    <name evidence="10 11" type="primary">tolR</name>
    <name evidence="11" type="ORF">H8S59_24035</name>
</gene>
<protein>
    <recommendedName>
        <fullName evidence="10">Tol-Pal system protein TolR</fullName>
    </recommendedName>
</protein>
<sequence>MLVRPQRKHGPKAEMNVVPYIDVMLVLLVIFMVTAPMLTQGVKIELPKVASEALANDSRQQIVTLSVKAEGGYYWNLGSELNTQSQTDSAVGLDEMRGKIAQIMAQRGDTQVYIRADKDAGYGSVVAAMSALQQSGVSNLGLVTEAPQ</sequence>
<evidence type="ECO:0000256" key="5">
    <source>
        <dbReference type="ARBA" id="ARBA00022618"/>
    </source>
</evidence>
<comment type="caution">
    <text evidence="11">The sequence shown here is derived from an EMBL/GenBank/DDBJ whole genome shotgun (WGS) entry which is preliminary data.</text>
</comment>
<evidence type="ECO:0000256" key="7">
    <source>
        <dbReference type="ARBA" id="ARBA00022989"/>
    </source>
</evidence>
<comment type="function">
    <text evidence="10">Part of the Tol-Pal system, which plays a role in outer membrane invagination during cell division and is important for maintaining outer membrane integrity.</text>
</comment>
<evidence type="ECO:0000256" key="8">
    <source>
        <dbReference type="ARBA" id="ARBA00023136"/>
    </source>
</evidence>
<dbReference type="InterPro" id="IPR003400">
    <property type="entry name" value="ExbD"/>
</dbReference>
<evidence type="ECO:0000256" key="6">
    <source>
        <dbReference type="ARBA" id="ARBA00022692"/>
    </source>
</evidence>
<evidence type="ECO:0000256" key="10">
    <source>
        <dbReference type="HAMAP-Rule" id="MF_02203"/>
    </source>
</evidence>
<evidence type="ECO:0000256" key="1">
    <source>
        <dbReference type="ARBA" id="ARBA00004162"/>
    </source>
</evidence>
<keyword evidence="4 10" id="KW-0997">Cell inner membrane</keyword>
<evidence type="ECO:0000313" key="12">
    <source>
        <dbReference type="Proteomes" id="UP000651852"/>
    </source>
</evidence>
<dbReference type="NCBIfam" id="TIGR02801">
    <property type="entry name" value="tolR"/>
    <property type="match status" value="1"/>
</dbReference>
<comment type="similarity">
    <text evidence="2 10">Belongs to the ExbD/TolR family.</text>
</comment>
<dbReference type="PANTHER" id="PTHR30558">
    <property type="entry name" value="EXBD MEMBRANE COMPONENT OF PMF-DRIVEN MACROMOLECULE IMPORT SYSTEM"/>
    <property type="match status" value="1"/>
</dbReference>
<evidence type="ECO:0000256" key="2">
    <source>
        <dbReference type="ARBA" id="ARBA00005811"/>
    </source>
</evidence>
<evidence type="ECO:0000256" key="4">
    <source>
        <dbReference type="ARBA" id="ARBA00022519"/>
    </source>
</evidence>
<accession>A0ABR7B7H3</accession>
<comment type="subcellular location">
    <subcellularLocation>
        <location evidence="10">Cell inner membrane</location>
        <topology evidence="10">Single-pass membrane protein</topology>
    </subcellularLocation>
    <subcellularLocation>
        <location evidence="1">Cell membrane</location>
        <topology evidence="1">Single-pass membrane protein</topology>
    </subcellularLocation>
</comment>
<keyword evidence="12" id="KW-1185">Reference proteome</keyword>
<dbReference type="RefSeq" id="WP_187523040.1">
    <property type="nucleotide sequence ID" value="NZ_JACONW010000182.1"/>
</dbReference>
<dbReference type="EMBL" id="JACONW010000182">
    <property type="protein sequence ID" value="MBC3952850.1"/>
    <property type="molecule type" value="Genomic_DNA"/>
</dbReference>
<dbReference type="InterPro" id="IPR014168">
    <property type="entry name" value="Tol-Pal_TolR"/>
</dbReference>
<evidence type="ECO:0000256" key="3">
    <source>
        <dbReference type="ARBA" id="ARBA00022475"/>
    </source>
</evidence>
<evidence type="ECO:0000313" key="11">
    <source>
        <dbReference type="EMBL" id="MBC3952850.1"/>
    </source>
</evidence>
<dbReference type="Pfam" id="PF02472">
    <property type="entry name" value="ExbD"/>
    <property type="match status" value="1"/>
</dbReference>
<proteinExistence type="inferred from homology"/>
<keyword evidence="5 10" id="KW-0132">Cell division</keyword>
<keyword evidence="9 10" id="KW-0131">Cell cycle</keyword>
<keyword evidence="3 10" id="KW-1003">Cell membrane</keyword>
<comment type="subunit">
    <text evidence="10">The Tol-Pal system is composed of five core proteins: the inner membrane proteins TolA, TolQ and TolR, the periplasmic protein TolB and the outer membrane protein Pal. They form a network linking the inner and outer membranes and the peptidoglycan layer.</text>
</comment>
<dbReference type="Proteomes" id="UP000651852">
    <property type="component" value="Unassembled WGS sequence"/>
</dbReference>
<evidence type="ECO:0000256" key="9">
    <source>
        <dbReference type="ARBA" id="ARBA00023306"/>
    </source>
</evidence>
<name>A0ABR7B7H3_9PSED</name>
<dbReference type="HAMAP" id="MF_02203">
    <property type="entry name" value="TolR"/>
    <property type="match status" value="1"/>
</dbReference>
<feature type="transmembrane region" description="Helical" evidence="10">
    <location>
        <begin position="20"/>
        <end position="38"/>
    </location>
</feature>